<comment type="similarity">
    <text evidence="1">Belongs to the histone H2B family.</text>
</comment>
<dbReference type="GO" id="GO:0003677">
    <property type="term" value="F:DNA binding"/>
    <property type="evidence" value="ECO:0007669"/>
    <property type="project" value="InterPro"/>
</dbReference>
<dbReference type="AlphaFoldDB" id="A0A6P7YQR2"/>
<evidence type="ECO:0000313" key="4">
    <source>
        <dbReference type="Proteomes" id="UP000515156"/>
    </source>
</evidence>
<feature type="compositionally biased region" description="Basic and acidic residues" evidence="2">
    <location>
        <begin position="11"/>
        <end position="24"/>
    </location>
</feature>
<reference evidence="5" key="1">
    <citation type="submission" date="2025-08" db="UniProtKB">
        <authorList>
            <consortium name="RefSeq"/>
        </authorList>
    </citation>
    <scope>IDENTIFICATION</scope>
</reference>
<dbReference type="GO" id="GO:0030527">
    <property type="term" value="F:structural constituent of chromatin"/>
    <property type="evidence" value="ECO:0007669"/>
    <property type="project" value="InterPro"/>
</dbReference>
<dbReference type="RefSeq" id="XP_030065469.1">
    <property type="nucleotide sequence ID" value="XM_030209609.1"/>
</dbReference>
<dbReference type="SUPFAM" id="SSF47113">
    <property type="entry name" value="Histone-fold"/>
    <property type="match status" value="1"/>
</dbReference>
<evidence type="ECO:0000313" key="5">
    <source>
        <dbReference type="RefSeq" id="XP_030065469.1"/>
    </source>
</evidence>
<keyword evidence="4" id="KW-1185">Reference proteome</keyword>
<dbReference type="GO" id="GO:0000786">
    <property type="term" value="C:nucleosome"/>
    <property type="evidence" value="ECO:0007669"/>
    <property type="project" value="InterPro"/>
</dbReference>
<evidence type="ECO:0000259" key="3">
    <source>
        <dbReference type="Pfam" id="PF00125"/>
    </source>
</evidence>
<feature type="domain" description="Core Histone H2A/H2B/H3" evidence="3">
    <location>
        <begin position="19"/>
        <end position="99"/>
    </location>
</feature>
<dbReference type="Gene3D" id="1.10.20.10">
    <property type="entry name" value="Histone, subunit A"/>
    <property type="match status" value="1"/>
</dbReference>
<accession>A0A6P7YQR2</accession>
<dbReference type="InterPro" id="IPR007125">
    <property type="entry name" value="H2A/H2B/H3"/>
</dbReference>
<dbReference type="Proteomes" id="UP000515156">
    <property type="component" value="Chromosome 7"/>
</dbReference>
<dbReference type="InterPro" id="IPR000558">
    <property type="entry name" value="Histone_H2B"/>
</dbReference>
<dbReference type="InterPro" id="IPR009072">
    <property type="entry name" value="Histone-fold"/>
</dbReference>
<feature type="region of interest" description="Disordered" evidence="2">
    <location>
        <begin position="1"/>
        <end position="33"/>
    </location>
</feature>
<dbReference type="FunFam" id="1.10.20.10:FF:000043">
    <property type="entry name" value="Histone H2B"/>
    <property type="match status" value="1"/>
</dbReference>
<sequence>MKPGPAPVTTAKKEPGTSKAERPALKTRKGKRKETYSSFIFKILKQVHPDLSLSRLAMDILNCLNNDMFERLASEAARLALYNKRSTITSQEIQDAVRLVLPGALAKHAVSEASKAVAKYLGAR</sequence>
<organism evidence="4 5">
    <name type="scientific">Microcaecilia unicolor</name>
    <dbReference type="NCBI Taxonomy" id="1415580"/>
    <lineage>
        <taxon>Eukaryota</taxon>
        <taxon>Metazoa</taxon>
        <taxon>Chordata</taxon>
        <taxon>Craniata</taxon>
        <taxon>Vertebrata</taxon>
        <taxon>Euteleostomi</taxon>
        <taxon>Amphibia</taxon>
        <taxon>Gymnophiona</taxon>
        <taxon>Siphonopidae</taxon>
        <taxon>Microcaecilia</taxon>
    </lineage>
</organism>
<dbReference type="GeneID" id="115474231"/>
<dbReference type="KEGG" id="muo:115474231"/>
<gene>
    <name evidence="5" type="primary">LOC115474231</name>
</gene>
<dbReference type="CDD" id="cd22910">
    <property type="entry name" value="HFD_H2B"/>
    <property type="match status" value="1"/>
</dbReference>
<dbReference type="PANTHER" id="PTHR23428">
    <property type="entry name" value="HISTONE H2B"/>
    <property type="match status" value="1"/>
</dbReference>
<protein>
    <submittedName>
        <fullName evidence="5">Histone H2B-like</fullName>
    </submittedName>
</protein>
<dbReference type="InParanoid" id="A0A6P7YQR2"/>
<dbReference type="GO" id="GO:0005634">
    <property type="term" value="C:nucleus"/>
    <property type="evidence" value="ECO:0007669"/>
    <property type="project" value="UniProtKB-ARBA"/>
</dbReference>
<dbReference type="OrthoDB" id="8034289at2759"/>
<proteinExistence type="inferred from homology"/>
<evidence type="ECO:0000256" key="1">
    <source>
        <dbReference type="ARBA" id="ARBA00006846"/>
    </source>
</evidence>
<dbReference type="Pfam" id="PF00125">
    <property type="entry name" value="Histone"/>
    <property type="match status" value="1"/>
</dbReference>
<dbReference type="PRINTS" id="PR00621">
    <property type="entry name" value="HISTONEH2B"/>
</dbReference>
<name>A0A6P7YQR2_9AMPH</name>
<dbReference type="SMART" id="SM00427">
    <property type="entry name" value="H2B"/>
    <property type="match status" value="1"/>
</dbReference>
<dbReference type="GO" id="GO:0046982">
    <property type="term" value="F:protein heterodimerization activity"/>
    <property type="evidence" value="ECO:0007669"/>
    <property type="project" value="InterPro"/>
</dbReference>
<evidence type="ECO:0000256" key="2">
    <source>
        <dbReference type="SAM" id="MobiDB-lite"/>
    </source>
</evidence>